<name>A0AAN9BD35_9CAEN</name>
<evidence type="ECO:0000256" key="1">
    <source>
        <dbReference type="SAM" id="Coils"/>
    </source>
</evidence>
<protein>
    <submittedName>
        <fullName evidence="2">Uncharacterized protein</fullName>
    </submittedName>
</protein>
<dbReference type="AlphaFoldDB" id="A0AAN9BD35"/>
<dbReference type="EMBL" id="JBAMIC010000008">
    <property type="protein sequence ID" value="KAK7103257.1"/>
    <property type="molecule type" value="Genomic_DNA"/>
</dbReference>
<keyword evidence="1" id="KW-0175">Coiled coil</keyword>
<feature type="coiled-coil region" evidence="1">
    <location>
        <begin position="131"/>
        <end position="165"/>
    </location>
</feature>
<comment type="caution">
    <text evidence="2">The sequence shown here is derived from an EMBL/GenBank/DDBJ whole genome shotgun (WGS) entry which is preliminary data.</text>
</comment>
<dbReference type="Proteomes" id="UP001374579">
    <property type="component" value="Unassembled WGS sequence"/>
</dbReference>
<sequence>MMGYREMYRITFSSDSIINKRGFWLNISLSLSPDFDYDVKPQYNESVNSFNSTYVAPSSYSYRGYTFNIDYSPSSSSYDNYWSSNDYGYSSSYDNWNSYDQGYSTDYYGPPGGYNGGNGGISSGEERASLLQSLKTELRELEDAVKETQESLADLEQNYHNANNNPNINF</sequence>
<reference evidence="2 3" key="1">
    <citation type="submission" date="2024-02" db="EMBL/GenBank/DDBJ databases">
        <title>Chromosome-scale genome assembly of the rough periwinkle Littorina saxatilis.</title>
        <authorList>
            <person name="De Jode A."/>
            <person name="Faria R."/>
            <person name="Formenti G."/>
            <person name="Sims Y."/>
            <person name="Smith T.P."/>
            <person name="Tracey A."/>
            <person name="Wood J.M.D."/>
            <person name="Zagrodzka Z.B."/>
            <person name="Johannesson K."/>
            <person name="Butlin R.K."/>
            <person name="Leder E.H."/>
        </authorList>
    </citation>
    <scope>NUCLEOTIDE SEQUENCE [LARGE SCALE GENOMIC DNA]</scope>
    <source>
        <strain evidence="2">Snail1</strain>
        <tissue evidence="2">Muscle</tissue>
    </source>
</reference>
<gene>
    <name evidence="2" type="ORF">V1264_018195</name>
</gene>
<organism evidence="2 3">
    <name type="scientific">Littorina saxatilis</name>
    <dbReference type="NCBI Taxonomy" id="31220"/>
    <lineage>
        <taxon>Eukaryota</taxon>
        <taxon>Metazoa</taxon>
        <taxon>Spiralia</taxon>
        <taxon>Lophotrochozoa</taxon>
        <taxon>Mollusca</taxon>
        <taxon>Gastropoda</taxon>
        <taxon>Caenogastropoda</taxon>
        <taxon>Littorinimorpha</taxon>
        <taxon>Littorinoidea</taxon>
        <taxon>Littorinidae</taxon>
        <taxon>Littorina</taxon>
    </lineage>
</organism>
<keyword evidence="3" id="KW-1185">Reference proteome</keyword>
<evidence type="ECO:0000313" key="3">
    <source>
        <dbReference type="Proteomes" id="UP001374579"/>
    </source>
</evidence>
<evidence type="ECO:0000313" key="2">
    <source>
        <dbReference type="EMBL" id="KAK7103257.1"/>
    </source>
</evidence>
<proteinExistence type="predicted"/>
<accession>A0AAN9BD35</accession>